<keyword evidence="3" id="KW-0547">Nucleotide-binding</keyword>
<dbReference type="EC" id="6.2.1.3" evidence="6"/>
<feature type="domain" description="AMP-dependent synthetase/ligase" evidence="8">
    <location>
        <begin position="82"/>
        <end position="488"/>
    </location>
</feature>
<dbReference type="GO" id="GO:0005886">
    <property type="term" value="C:plasma membrane"/>
    <property type="evidence" value="ECO:0007669"/>
    <property type="project" value="TreeGrafter"/>
</dbReference>
<accession>A0AAE1P090</accession>
<reference evidence="9" key="1">
    <citation type="submission" date="2023-11" db="EMBL/GenBank/DDBJ databases">
        <title>Genome assemblies of two species of porcelain crab, Petrolisthes cinctipes and Petrolisthes manimaculis (Anomura: Porcellanidae).</title>
        <authorList>
            <person name="Angst P."/>
        </authorList>
    </citation>
    <scope>NUCLEOTIDE SEQUENCE</scope>
    <source>
        <strain evidence="9">PB745_02</strain>
        <tissue evidence="9">Gill</tissue>
    </source>
</reference>
<dbReference type="GO" id="GO:0030182">
    <property type="term" value="P:neuron differentiation"/>
    <property type="evidence" value="ECO:0007669"/>
    <property type="project" value="TreeGrafter"/>
</dbReference>
<keyword evidence="4" id="KW-0443">Lipid metabolism</keyword>
<dbReference type="PANTHER" id="PTHR43272">
    <property type="entry name" value="LONG-CHAIN-FATTY-ACID--COA LIGASE"/>
    <property type="match status" value="1"/>
</dbReference>
<dbReference type="GO" id="GO:0090433">
    <property type="term" value="F:palmitoyl-CoA ligase activity"/>
    <property type="evidence" value="ECO:0007669"/>
    <property type="project" value="TreeGrafter"/>
</dbReference>
<dbReference type="PROSITE" id="PS00455">
    <property type="entry name" value="AMP_BINDING"/>
    <property type="match status" value="1"/>
</dbReference>
<proteinExistence type="inferred from homology"/>
<evidence type="ECO:0000256" key="3">
    <source>
        <dbReference type="ARBA" id="ARBA00022741"/>
    </source>
</evidence>
<gene>
    <name evidence="9" type="ORF">Pmani_029398</name>
</gene>
<keyword evidence="5" id="KW-0067">ATP-binding</keyword>
<dbReference type="GO" id="GO:0005524">
    <property type="term" value="F:ATP binding"/>
    <property type="evidence" value="ECO:0007669"/>
    <property type="project" value="UniProtKB-KW"/>
</dbReference>
<comment type="similarity">
    <text evidence="1">Belongs to the ATP-dependent AMP-binding enzyme family.</text>
</comment>
<evidence type="ECO:0000256" key="5">
    <source>
        <dbReference type="ARBA" id="ARBA00022840"/>
    </source>
</evidence>
<dbReference type="SUPFAM" id="SSF56801">
    <property type="entry name" value="Acetyl-CoA synthetase-like"/>
    <property type="match status" value="1"/>
</dbReference>
<keyword evidence="4" id="KW-0276">Fatty acid metabolism</keyword>
<organism evidence="9 10">
    <name type="scientific">Petrolisthes manimaculis</name>
    <dbReference type="NCBI Taxonomy" id="1843537"/>
    <lineage>
        <taxon>Eukaryota</taxon>
        <taxon>Metazoa</taxon>
        <taxon>Ecdysozoa</taxon>
        <taxon>Arthropoda</taxon>
        <taxon>Crustacea</taxon>
        <taxon>Multicrustacea</taxon>
        <taxon>Malacostraca</taxon>
        <taxon>Eumalacostraca</taxon>
        <taxon>Eucarida</taxon>
        <taxon>Decapoda</taxon>
        <taxon>Pleocyemata</taxon>
        <taxon>Anomura</taxon>
        <taxon>Galatheoidea</taxon>
        <taxon>Porcellanidae</taxon>
        <taxon>Petrolisthes</taxon>
    </lineage>
</organism>
<evidence type="ECO:0000313" key="10">
    <source>
        <dbReference type="Proteomes" id="UP001292094"/>
    </source>
</evidence>
<dbReference type="EMBL" id="JAWZYT010003468">
    <property type="protein sequence ID" value="KAK4298240.1"/>
    <property type="molecule type" value="Genomic_DNA"/>
</dbReference>
<dbReference type="GO" id="GO:0035336">
    <property type="term" value="P:long-chain fatty-acyl-CoA metabolic process"/>
    <property type="evidence" value="ECO:0007669"/>
    <property type="project" value="TreeGrafter"/>
</dbReference>
<evidence type="ECO:0000313" key="9">
    <source>
        <dbReference type="EMBL" id="KAK4298240.1"/>
    </source>
</evidence>
<dbReference type="InterPro" id="IPR000873">
    <property type="entry name" value="AMP-dep_synth/lig_dom"/>
</dbReference>
<evidence type="ECO:0000256" key="7">
    <source>
        <dbReference type="ARBA" id="ARBA00036813"/>
    </source>
</evidence>
<sequence length="671" mass="73836">MALRGVRNSDGYLIKSLPSGHPFPLEYGLQPEFKAANVTTLNEAFQFSVNRFGDQCCLATRCLLAREQQEVNGRIMEKLEHGEYTWETYNQVSESVHNVGLGVRMRGINPLDRVVVFAETRAEWLIAALGCLQHRITVVTVYSNLPDYAVAHCINETEVSLLFTSYNLLPRFERILPQCPKVTTIVVMEDQLEGIGDYSTISTSVTIVPFNDLERPNPQSVLVDIPAPEGEDVAILMYTSGSTGTPKGVELTHTNILASMIAFSTQVLVGPEDRYLAFLPLAHIIELATEVTTLALGATIYYSSPFTLTNTSTKVKAGCVGDSRKAKPTFFVSVPLLLERIIKGVKQKVETQGRLKSSIFKAALKISKHIPALSGLTDRIVFKRVQEEFGGHLKLIAVGGAPISVDIIRDMKTIFNITVQVGYGATETAASCTSMDGDETVLGHTGAPNVGVFLKLEDWEEGGYRTTDRPNSRGEIIVGGSFIAKGYYKMPEATEAAFFDENGIRWFRTGDIGEIDSRGCVTIIDRKKDLVKLNTGEYVALSNLECKLKTLPDVDNICVIADSTKSCVVAVVVVLLETLQKVASSLYIKHDNLIGEELCNNSQIKGAILKQLQSHGTRCGLNRREVPADITLTTEPWTPDSGLVTASLKLKRRPIIQHFQHNITNMYSNLD</sequence>
<dbReference type="InterPro" id="IPR042099">
    <property type="entry name" value="ANL_N_sf"/>
</dbReference>
<evidence type="ECO:0000256" key="4">
    <source>
        <dbReference type="ARBA" id="ARBA00022832"/>
    </source>
</evidence>
<evidence type="ECO:0000256" key="2">
    <source>
        <dbReference type="ARBA" id="ARBA00022598"/>
    </source>
</evidence>
<evidence type="ECO:0000256" key="1">
    <source>
        <dbReference type="ARBA" id="ARBA00006432"/>
    </source>
</evidence>
<dbReference type="AlphaFoldDB" id="A0AAE1P090"/>
<comment type="catalytic activity">
    <reaction evidence="7">
        <text>a long-chain fatty acid + ATP + CoA = a long-chain fatty acyl-CoA + AMP + diphosphate</text>
        <dbReference type="Rhea" id="RHEA:15421"/>
        <dbReference type="ChEBI" id="CHEBI:30616"/>
        <dbReference type="ChEBI" id="CHEBI:33019"/>
        <dbReference type="ChEBI" id="CHEBI:57287"/>
        <dbReference type="ChEBI" id="CHEBI:57560"/>
        <dbReference type="ChEBI" id="CHEBI:83139"/>
        <dbReference type="ChEBI" id="CHEBI:456215"/>
        <dbReference type="EC" id="6.2.1.3"/>
    </reaction>
</comment>
<dbReference type="InterPro" id="IPR020845">
    <property type="entry name" value="AMP-binding_CS"/>
</dbReference>
<name>A0AAE1P090_9EUCA</name>
<evidence type="ECO:0000259" key="8">
    <source>
        <dbReference type="Pfam" id="PF00501"/>
    </source>
</evidence>
<protein>
    <recommendedName>
        <fullName evidence="6">long-chain-fatty-acid--CoA ligase</fullName>
        <ecNumber evidence="6">6.2.1.3</ecNumber>
    </recommendedName>
</protein>
<dbReference type="GO" id="GO:0005783">
    <property type="term" value="C:endoplasmic reticulum"/>
    <property type="evidence" value="ECO:0007669"/>
    <property type="project" value="TreeGrafter"/>
</dbReference>
<dbReference type="PANTHER" id="PTHR43272:SF83">
    <property type="entry name" value="ACYL-COA SYNTHETASE LONG-CHAIN, ISOFORM J"/>
    <property type="match status" value="1"/>
</dbReference>
<keyword evidence="10" id="KW-1185">Reference proteome</keyword>
<evidence type="ECO:0000256" key="6">
    <source>
        <dbReference type="ARBA" id="ARBA00026121"/>
    </source>
</evidence>
<dbReference type="GO" id="GO:0005811">
    <property type="term" value="C:lipid droplet"/>
    <property type="evidence" value="ECO:0007669"/>
    <property type="project" value="TreeGrafter"/>
</dbReference>
<dbReference type="Gene3D" id="3.40.50.12780">
    <property type="entry name" value="N-terminal domain of ligase-like"/>
    <property type="match status" value="1"/>
</dbReference>
<keyword evidence="2" id="KW-0436">Ligase</keyword>
<dbReference type="Pfam" id="PF00501">
    <property type="entry name" value="AMP-binding"/>
    <property type="match status" value="1"/>
</dbReference>
<dbReference type="Proteomes" id="UP001292094">
    <property type="component" value="Unassembled WGS sequence"/>
</dbReference>
<comment type="caution">
    <text evidence="9">The sequence shown here is derived from an EMBL/GenBank/DDBJ whole genome shotgun (WGS) entry which is preliminary data.</text>
</comment>